<feature type="non-terminal residue" evidence="5">
    <location>
        <position position="1"/>
    </location>
</feature>
<evidence type="ECO:0000259" key="4">
    <source>
        <dbReference type="PROSITE" id="PS51272"/>
    </source>
</evidence>
<dbReference type="EMBL" id="JAVAMP010000005">
    <property type="protein sequence ID" value="MDP5275068.1"/>
    <property type="molecule type" value="Genomic_DNA"/>
</dbReference>
<comment type="caution">
    <text evidence="5">The sequence shown here is derived from an EMBL/GenBank/DDBJ whole genome shotgun (WGS) entry which is preliminary data.</text>
</comment>
<feature type="domain" description="SLH" evidence="4">
    <location>
        <begin position="860"/>
        <end position="927"/>
    </location>
</feature>
<dbReference type="InterPro" id="IPR003344">
    <property type="entry name" value="Big_1_dom"/>
</dbReference>
<dbReference type="Gene3D" id="2.60.40.1120">
    <property type="entry name" value="Carboxypeptidase-like, regulatory domain"/>
    <property type="match status" value="2"/>
</dbReference>
<protein>
    <submittedName>
        <fullName evidence="5">S-layer homology domain-containing protein</fullName>
    </submittedName>
</protein>
<feature type="region of interest" description="Disordered" evidence="2">
    <location>
        <begin position="1"/>
        <end position="24"/>
    </location>
</feature>
<dbReference type="SMART" id="SM00634">
    <property type="entry name" value="BID_1"/>
    <property type="match status" value="1"/>
</dbReference>
<dbReference type="Pfam" id="PF13620">
    <property type="entry name" value="CarboxypepD_reg"/>
    <property type="match status" value="1"/>
</dbReference>
<dbReference type="Pfam" id="PF00395">
    <property type="entry name" value="SLH"/>
    <property type="match status" value="3"/>
</dbReference>
<dbReference type="Pfam" id="PF02369">
    <property type="entry name" value="Big_1"/>
    <property type="match status" value="1"/>
</dbReference>
<feature type="domain" description="SLH" evidence="4">
    <location>
        <begin position="928"/>
        <end position="991"/>
    </location>
</feature>
<keyword evidence="6" id="KW-1185">Reference proteome</keyword>
<sequence length="1093" mass="121283">VTITVNPVNSKPAANNQTVETNEGESVEIILTGSDAETSDLIFSVDEDSIQNGTLVVEGSKVTYTPTKGYNGEDSFTFTVTDLGDGSAEAKTSEAAIVEILVKPYLDGWVGNREQGDETPIILLRGNPLKISAVSSLDADKVIATYSYKSNDLEIIEQVELTLSNEDTADLDNEKVWTNIEYYLPDHILQDEYEVTFIAYDASNNEVQTEDQIRIGEDNKFHVRTNINLEGTITDQETKEIIEGAKVTLFDSTGSIQIGEVFTKADGKYTFENIKTNTYLIVIQKSGYAVKRSSIYAIPENIEDTTIKKDFELVEFSLELFADPSAIVGDGKSTSQLNALLKDKDGNVIPGVDVEFTAPRGSFENSTDLLTAVSQTNEQGKAFVTYASEKIEGVNSQSIVVQAKAEYNGLIAIEQIIVTFLPGSVKGIVTQNEDLDGDGKPDPIEGATVIITKDFDGDGNIDFSEKAITDSEGKYSIAIPRGDVDYDVTIIKTIELDNETKEVEFHQSAEVGEVTGKGDEDFDSTKTITGLIASKESSGDSELTPPVDHNMKVYLKDSDDQYLLDNEGQPIGHTVDNNGIFNAEDIKLGEYTLEVRYVHDDGEEIIINEREDGTLPKVKVTDDGQLNIVEELIDPYGVITDQKTGEIIEGAKVILFYADTQRNRDNGITPGTRVELPELVDFAPNDNHNPQYSDSYGNYAYMVYSYTDYYLIATKNGYYTYTSPTISVEEAIVRHDIEMEKKPGGNSGGTESPSTGGEEENQMDVATNLSLEQSIYPEGSQAPVKVDFINLSEKMLNKGTLQVKIPSDVKVIDADGGIVEGTIISWDLENVASDEIISYEMMIELPMIDSEEKLLELTSDFIYSGELVHPEWAKSSVKLKVVSNRYGSHEHERYIMGYPDGTFKSEKSLTRAELAAMMARLIGKYNSEEAFYSDVDSEHWAYKYINVVTEEGLFNGYTNNEFRPDQAITRAELVSVMTRYLKLNVSAPIETHFEDIETHWAEAAIEALYRNGMINGYEDGTFKPSNSITRTETVVLINNMLYRGPLENIAPTFPDVDSSYWGFGHIEEASVSHESEYEERHEEFVKELKDQVE</sequence>
<dbReference type="Pfam" id="PF17963">
    <property type="entry name" value="Big_9"/>
    <property type="match status" value="1"/>
</dbReference>
<evidence type="ECO:0000313" key="5">
    <source>
        <dbReference type="EMBL" id="MDP5275068.1"/>
    </source>
</evidence>
<evidence type="ECO:0000256" key="1">
    <source>
        <dbReference type="ARBA" id="ARBA00010116"/>
    </source>
</evidence>
<dbReference type="RefSeq" id="WP_305992375.1">
    <property type="nucleotide sequence ID" value="NZ_JAVAMP010000005.1"/>
</dbReference>
<dbReference type="Gene3D" id="2.60.40.3440">
    <property type="match status" value="1"/>
</dbReference>
<feature type="domain" description="SLH" evidence="4">
    <location>
        <begin position="993"/>
        <end position="1051"/>
    </location>
</feature>
<gene>
    <name evidence="5" type="ORF">Q5Y73_13185</name>
</gene>
<evidence type="ECO:0000256" key="2">
    <source>
        <dbReference type="SAM" id="MobiDB-lite"/>
    </source>
</evidence>
<dbReference type="PROSITE" id="PS51272">
    <property type="entry name" value="SLH"/>
    <property type="match status" value="3"/>
</dbReference>
<dbReference type="Gene3D" id="2.60.40.10">
    <property type="entry name" value="Immunoglobulins"/>
    <property type="match status" value="1"/>
</dbReference>
<proteinExistence type="inferred from homology"/>
<comment type="similarity">
    <text evidence="1">Belongs to the intimin/invasin family.</text>
</comment>
<feature type="domain" description="Big-1" evidence="3">
    <location>
        <begin position="317"/>
        <end position="421"/>
    </location>
</feature>
<accession>A0ABT9J0Q8</accession>
<dbReference type="InterPro" id="IPR013783">
    <property type="entry name" value="Ig-like_fold"/>
</dbReference>
<dbReference type="Proteomes" id="UP001231941">
    <property type="component" value="Unassembled WGS sequence"/>
</dbReference>
<dbReference type="PROSITE" id="PS51127">
    <property type="entry name" value="BIG1"/>
    <property type="match status" value="1"/>
</dbReference>
<organism evidence="5 6">
    <name type="scientific">Chengkuizengella axinellae</name>
    <dbReference type="NCBI Taxonomy" id="3064388"/>
    <lineage>
        <taxon>Bacteria</taxon>
        <taxon>Bacillati</taxon>
        <taxon>Bacillota</taxon>
        <taxon>Bacilli</taxon>
        <taxon>Bacillales</taxon>
        <taxon>Paenibacillaceae</taxon>
        <taxon>Chengkuizengella</taxon>
    </lineage>
</organism>
<evidence type="ECO:0000259" key="3">
    <source>
        <dbReference type="PROSITE" id="PS51127"/>
    </source>
</evidence>
<dbReference type="SUPFAM" id="SSF49464">
    <property type="entry name" value="Carboxypeptidase regulatory domain-like"/>
    <property type="match status" value="3"/>
</dbReference>
<dbReference type="InterPro" id="IPR008964">
    <property type="entry name" value="Invasin/intimin_cell_adhesion"/>
</dbReference>
<dbReference type="SUPFAM" id="SSF49373">
    <property type="entry name" value="Invasin/intimin cell-adhesion fragments"/>
    <property type="match status" value="1"/>
</dbReference>
<feature type="region of interest" description="Disordered" evidence="2">
    <location>
        <begin position="738"/>
        <end position="761"/>
    </location>
</feature>
<evidence type="ECO:0000313" key="6">
    <source>
        <dbReference type="Proteomes" id="UP001231941"/>
    </source>
</evidence>
<dbReference type="InterPro" id="IPR001119">
    <property type="entry name" value="SLH_dom"/>
</dbReference>
<reference evidence="5 6" key="1">
    <citation type="submission" date="2023-08" db="EMBL/GenBank/DDBJ databases">
        <authorList>
            <person name="Park J.-S."/>
        </authorList>
    </citation>
    <scope>NUCLEOTIDE SEQUENCE [LARGE SCALE GENOMIC DNA]</scope>
    <source>
        <strain evidence="5 6">2205SS18-9</strain>
    </source>
</reference>
<dbReference type="PANTHER" id="PTHR43308">
    <property type="entry name" value="OUTER MEMBRANE PROTEIN ALPHA-RELATED"/>
    <property type="match status" value="1"/>
</dbReference>
<dbReference type="PANTHER" id="PTHR43308:SF5">
    <property type="entry name" value="S-LAYER PROTEIN _ PEPTIDOGLYCAN ENDO-BETA-N-ACETYLGLUCOSAMINIDASE"/>
    <property type="match status" value="1"/>
</dbReference>
<feature type="compositionally biased region" description="Polar residues" evidence="2">
    <location>
        <begin position="1"/>
        <end position="21"/>
    </location>
</feature>
<dbReference type="InterPro" id="IPR008969">
    <property type="entry name" value="CarboxyPept-like_regulatory"/>
</dbReference>
<dbReference type="InterPro" id="IPR051465">
    <property type="entry name" value="Cell_Envelope_Struct_Comp"/>
</dbReference>
<name>A0ABT9J0Q8_9BACL</name>